<evidence type="ECO:0000256" key="3">
    <source>
        <dbReference type="PROSITE-ProRule" id="PRU00339"/>
    </source>
</evidence>
<feature type="repeat" description="TPR" evidence="3">
    <location>
        <begin position="73"/>
        <end position="106"/>
    </location>
</feature>
<dbReference type="InterPro" id="IPR051685">
    <property type="entry name" value="Ycf3/AcsC/BcsC/TPR_MFPF"/>
</dbReference>
<dbReference type="Gene3D" id="1.25.40.10">
    <property type="entry name" value="Tetratricopeptide repeat domain"/>
    <property type="match status" value="1"/>
</dbReference>
<proteinExistence type="predicted"/>
<dbReference type="SUPFAM" id="SSF48452">
    <property type="entry name" value="TPR-like"/>
    <property type="match status" value="1"/>
</dbReference>
<evidence type="ECO:0000256" key="1">
    <source>
        <dbReference type="ARBA" id="ARBA00022737"/>
    </source>
</evidence>
<accession>A0A832N4W9</accession>
<organism evidence="4">
    <name type="scientific">Candidatus Tenderia electrophaga</name>
    <dbReference type="NCBI Taxonomy" id="1748243"/>
    <lineage>
        <taxon>Bacteria</taxon>
        <taxon>Pseudomonadati</taxon>
        <taxon>Pseudomonadota</taxon>
        <taxon>Gammaproteobacteria</taxon>
        <taxon>Candidatus Tenderiales</taxon>
        <taxon>Candidatus Tenderiaceae</taxon>
        <taxon>Candidatus Tenderia</taxon>
    </lineage>
</organism>
<sequence length="118" mass="13405">EPDHVDALNSLGYTLADRTNRLDEAYAYVKRALELKPESFYIMDSMGWVLYRQGKLAEALVYLNKAMQINPDSEVAAHLGEVLWVKGDKDAARDIWHKALELSPESSALLDTIKRLEQ</sequence>
<dbReference type="SMART" id="SM00028">
    <property type="entry name" value="TPR"/>
    <property type="match status" value="3"/>
</dbReference>
<dbReference type="InterPro" id="IPR019734">
    <property type="entry name" value="TPR_rpt"/>
</dbReference>
<dbReference type="PANTHER" id="PTHR44943">
    <property type="entry name" value="CELLULOSE SYNTHASE OPERON PROTEIN C"/>
    <property type="match status" value="1"/>
</dbReference>
<gene>
    <name evidence="4" type="ORF">ENJ65_01780</name>
</gene>
<evidence type="ECO:0000313" key="4">
    <source>
        <dbReference type="EMBL" id="HHJ80345.1"/>
    </source>
</evidence>
<evidence type="ECO:0000256" key="2">
    <source>
        <dbReference type="ARBA" id="ARBA00022803"/>
    </source>
</evidence>
<dbReference type="PANTHER" id="PTHR44943:SF8">
    <property type="entry name" value="TPR REPEAT-CONTAINING PROTEIN MJ0263"/>
    <property type="match status" value="1"/>
</dbReference>
<keyword evidence="1" id="KW-0677">Repeat</keyword>
<dbReference type="EMBL" id="DRNF01000113">
    <property type="protein sequence ID" value="HHJ80345.1"/>
    <property type="molecule type" value="Genomic_DNA"/>
</dbReference>
<protein>
    <submittedName>
        <fullName evidence="4">Tetratricopeptide repeat protein</fullName>
    </submittedName>
</protein>
<dbReference type="InterPro" id="IPR011990">
    <property type="entry name" value="TPR-like_helical_dom_sf"/>
</dbReference>
<dbReference type="Pfam" id="PF13181">
    <property type="entry name" value="TPR_8"/>
    <property type="match status" value="1"/>
</dbReference>
<dbReference type="PROSITE" id="PS50005">
    <property type="entry name" value="TPR"/>
    <property type="match status" value="1"/>
</dbReference>
<keyword evidence="2 3" id="KW-0802">TPR repeat</keyword>
<reference evidence="4" key="1">
    <citation type="journal article" date="2020" name="mSystems">
        <title>Genome- and Community-Level Interaction Insights into Carbon Utilization and Element Cycling Functions of Hydrothermarchaeota in Hydrothermal Sediment.</title>
        <authorList>
            <person name="Zhou Z."/>
            <person name="Liu Y."/>
            <person name="Xu W."/>
            <person name="Pan J."/>
            <person name="Luo Z.H."/>
            <person name="Li M."/>
        </authorList>
    </citation>
    <scope>NUCLEOTIDE SEQUENCE [LARGE SCALE GENOMIC DNA]</scope>
    <source>
        <strain evidence="4">HyVt-505</strain>
    </source>
</reference>
<name>A0A832N4W9_9GAMM</name>
<comment type="caution">
    <text evidence="4">The sequence shown here is derived from an EMBL/GenBank/DDBJ whole genome shotgun (WGS) entry which is preliminary data.</text>
</comment>
<dbReference type="Pfam" id="PF14559">
    <property type="entry name" value="TPR_19"/>
    <property type="match status" value="1"/>
</dbReference>
<feature type="non-terminal residue" evidence="4">
    <location>
        <position position="1"/>
    </location>
</feature>
<dbReference type="Proteomes" id="UP000885832">
    <property type="component" value="Unassembled WGS sequence"/>
</dbReference>
<dbReference type="AlphaFoldDB" id="A0A832N4W9"/>